<dbReference type="InterPro" id="IPR017937">
    <property type="entry name" value="Thioredoxin_CS"/>
</dbReference>
<dbReference type="PROSITE" id="PS00194">
    <property type="entry name" value="THIOREDOXIN_1"/>
    <property type="match status" value="1"/>
</dbReference>
<evidence type="ECO:0000256" key="6">
    <source>
        <dbReference type="NCBIfam" id="TIGR01068"/>
    </source>
</evidence>
<comment type="similarity">
    <text evidence="1 7">Belongs to the thioredoxin family.</text>
</comment>
<protein>
    <recommendedName>
        <fullName evidence="6 7">Thioredoxin</fullName>
    </recommendedName>
</protein>
<evidence type="ECO:0000256" key="9">
    <source>
        <dbReference type="PIRSR" id="PIRSR000077-4"/>
    </source>
</evidence>
<dbReference type="InterPro" id="IPR036249">
    <property type="entry name" value="Thioredoxin-like_sf"/>
</dbReference>
<dbReference type="PANTHER" id="PTHR45663">
    <property type="entry name" value="GEO12009P1"/>
    <property type="match status" value="1"/>
</dbReference>
<proteinExistence type="inferred from homology"/>
<feature type="site" description="Contributes to redox potential value" evidence="8">
    <location>
        <position position="31"/>
    </location>
</feature>
<evidence type="ECO:0000256" key="8">
    <source>
        <dbReference type="PIRSR" id="PIRSR000077-1"/>
    </source>
</evidence>
<dbReference type="Gene3D" id="3.40.30.10">
    <property type="entry name" value="Glutaredoxin"/>
    <property type="match status" value="1"/>
</dbReference>
<evidence type="ECO:0000256" key="7">
    <source>
        <dbReference type="PIRNR" id="PIRNR000077"/>
    </source>
</evidence>
<keyword evidence="2" id="KW-0813">Transport</keyword>
<evidence type="ECO:0000256" key="2">
    <source>
        <dbReference type="ARBA" id="ARBA00022448"/>
    </source>
</evidence>
<keyword evidence="5 9" id="KW-0676">Redox-active center</keyword>
<dbReference type="Pfam" id="PF00085">
    <property type="entry name" value="Thioredoxin"/>
    <property type="match status" value="1"/>
</dbReference>
<dbReference type="CDD" id="cd02947">
    <property type="entry name" value="TRX_family"/>
    <property type="match status" value="1"/>
</dbReference>
<dbReference type="GO" id="GO:0045454">
    <property type="term" value="P:cell redox homeostasis"/>
    <property type="evidence" value="ECO:0007669"/>
    <property type="project" value="TreeGrafter"/>
</dbReference>
<dbReference type="Proteomes" id="UP000231414">
    <property type="component" value="Unassembled WGS sequence"/>
</dbReference>
<comment type="caution">
    <text evidence="11">The sequence shown here is derived from an EMBL/GenBank/DDBJ whole genome shotgun (WGS) entry which is preliminary data.</text>
</comment>
<dbReference type="FunFam" id="3.40.30.10:FF:000001">
    <property type="entry name" value="Thioredoxin"/>
    <property type="match status" value="1"/>
</dbReference>
<feature type="active site" description="Nucleophile" evidence="8">
    <location>
        <position position="33"/>
    </location>
</feature>
<feature type="site" description="Contributes to redox potential value" evidence="8">
    <location>
        <position position="32"/>
    </location>
</feature>
<keyword evidence="3" id="KW-0249">Electron transport</keyword>
<dbReference type="SUPFAM" id="SSF52833">
    <property type="entry name" value="Thioredoxin-like"/>
    <property type="match status" value="1"/>
</dbReference>
<gene>
    <name evidence="11" type="primary">trxA</name>
    <name evidence="11" type="ORF">COT52_00355</name>
</gene>
<evidence type="ECO:0000313" key="12">
    <source>
        <dbReference type="Proteomes" id="UP000231414"/>
    </source>
</evidence>
<evidence type="ECO:0000313" key="11">
    <source>
        <dbReference type="EMBL" id="PIS21065.1"/>
    </source>
</evidence>
<evidence type="ECO:0000256" key="4">
    <source>
        <dbReference type="ARBA" id="ARBA00023157"/>
    </source>
</evidence>
<dbReference type="InterPro" id="IPR005746">
    <property type="entry name" value="Thioredoxin"/>
</dbReference>
<dbReference type="PANTHER" id="PTHR45663:SF11">
    <property type="entry name" value="GEO12009P1"/>
    <property type="match status" value="1"/>
</dbReference>
<evidence type="ECO:0000256" key="3">
    <source>
        <dbReference type="ARBA" id="ARBA00022982"/>
    </source>
</evidence>
<dbReference type="PROSITE" id="PS51352">
    <property type="entry name" value="THIOREDOXIN_2"/>
    <property type="match status" value="1"/>
</dbReference>
<accession>A0A2H0X8A4</accession>
<feature type="domain" description="Thioredoxin" evidence="10">
    <location>
        <begin position="1"/>
        <end position="105"/>
    </location>
</feature>
<organism evidence="11 12">
    <name type="scientific">candidate division WWE3 bacterium CG08_land_8_20_14_0_20_43_13</name>
    <dbReference type="NCBI Taxonomy" id="1975087"/>
    <lineage>
        <taxon>Bacteria</taxon>
        <taxon>Katanobacteria</taxon>
    </lineage>
</organism>
<reference evidence="12" key="1">
    <citation type="submission" date="2017-09" db="EMBL/GenBank/DDBJ databases">
        <title>Depth-based differentiation of microbial function through sediment-hosted aquifers and enrichment of novel symbionts in the deep terrestrial subsurface.</title>
        <authorList>
            <person name="Probst A.J."/>
            <person name="Ladd B."/>
            <person name="Jarett J.K."/>
            <person name="Geller-Mcgrath D.E."/>
            <person name="Sieber C.M.K."/>
            <person name="Emerson J.B."/>
            <person name="Anantharaman K."/>
            <person name="Thomas B.C."/>
            <person name="Malmstrom R."/>
            <person name="Stieglmeier M."/>
            <person name="Klingl A."/>
            <person name="Woyke T."/>
            <person name="Ryan C.M."/>
            <person name="Banfield J.F."/>
        </authorList>
    </citation>
    <scope>NUCLEOTIDE SEQUENCE [LARGE SCALE GENOMIC DNA]</scope>
</reference>
<evidence type="ECO:0000256" key="5">
    <source>
        <dbReference type="ARBA" id="ARBA00023284"/>
    </source>
</evidence>
<feature type="active site" description="Nucleophile" evidence="8">
    <location>
        <position position="30"/>
    </location>
</feature>
<evidence type="ECO:0000256" key="1">
    <source>
        <dbReference type="ARBA" id="ARBA00008987"/>
    </source>
</evidence>
<evidence type="ECO:0000259" key="10">
    <source>
        <dbReference type="PROSITE" id="PS51352"/>
    </source>
</evidence>
<name>A0A2H0X8A4_UNCKA</name>
<feature type="site" description="Deprotonates C-terminal active site Cys" evidence="8">
    <location>
        <position position="24"/>
    </location>
</feature>
<dbReference type="EMBL" id="PEYW01000006">
    <property type="protein sequence ID" value="PIS21065.1"/>
    <property type="molecule type" value="Genomic_DNA"/>
</dbReference>
<feature type="disulfide bond" description="Redox-active" evidence="9">
    <location>
        <begin position="30"/>
        <end position="33"/>
    </location>
</feature>
<dbReference type="NCBIfam" id="TIGR01068">
    <property type="entry name" value="thioredoxin"/>
    <property type="match status" value="1"/>
</dbReference>
<dbReference type="PIRSF" id="PIRSF000077">
    <property type="entry name" value="Thioredoxin"/>
    <property type="match status" value="1"/>
</dbReference>
<dbReference type="PRINTS" id="PR00421">
    <property type="entry name" value="THIOREDOXIN"/>
</dbReference>
<dbReference type="GO" id="GO:0005829">
    <property type="term" value="C:cytosol"/>
    <property type="evidence" value="ECO:0007669"/>
    <property type="project" value="TreeGrafter"/>
</dbReference>
<dbReference type="AlphaFoldDB" id="A0A2H0X8A4"/>
<dbReference type="GO" id="GO:0015035">
    <property type="term" value="F:protein-disulfide reductase activity"/>
    <property type="evidence" value="ECO:0007669"/>
    <property type="project" value="UniProtKB-UniRule"/>
</dbReference>
<keyword evidence="4 9" id="KW-1015">Disulfide bond</keyword>
<dbReference type="InterPro" id="IPR013766">
    <property type="entry name" value="Thioredoxin_domain"/>
</dbReference>
<sequence>MSITLTDSNFEREVTQNEGVFLVDFWASWCGPCQMMAPLVEQLAIETEGKFKVGKLEVDQNPNTASRFNILSIPAFIIFKKGQEIYRFMGARSKQALKEEVEKYL</sequence>